<accession>A0A9Q0MBY1</accession>
<evidence type="ECO:0000313" key="6">
    <source>
        <dbReference type="EMBL" id="KAJ6222742.1"/>
    </source>
</evidence>
<dbReference type="GO" id="GO:0000445">
    <property type="term" value="C:THO complex part of transcription export complex"/>
    <property type="evidence" value="ECO:0007669"/>
    <property type="project" value="TreeGrafter"/>
</dbReference>
<evidence type="ECO:0000313" key="7">
    <source>
        <dbReference type="Proteomes" id="UP001142055"/>
    </source>
</evidence>
<dbReference type="OMA" id="LYIQLCA"/>
<dbReference type="GO" id="GO:0006406">
    <property type="term" value="P:mRNA export from nucleus"/>
    <property type="evidence" value="ECO:0007669"/>
    <property type="project" value="TreeGrafter"/>
</dbReference>
<dbReference type="Proteomes" id="UP001142055">
    <property type="component" value="Chromosome 1"/>
</dbReference>
<comment type="similarity">
    <text evidence="2">Belongs to the THOC5 family.</text>
</comment>
<keyword evidence="4" id="KW-0175">Coiled coil</keyword>
<feature type="compositionally biased region" description="Basic and acidic residues" evidence="5">
    <location>
        <begin position="10"/>
        <end position="21"/>
    </location>
</feature>
<dbReference type="InterPro" id="IPR019163">
    <property type="entry name" value="THO_Thoc5"/>
</dbReference>
<keyword evidence="7" id="KW-1185">Reference proteome</keyword>
<feature type="region of interest" description="Disordered" evidence="5">
    <location>
        <begin position="436"/>
        <end position="474"/>
    </location>
</feature>
<dbReference type="EMBL" id="JAPWDV010000001">
    <property type="protein sequence ID" value="KAJ6222742.1"/>
    <property type="molecule type" value="Genomic_DNA"/>
</dbReference>
<dbReference type="PANTHER" id="PTHR13375:SF3">
    <property type="entry name" value="THO COMPLEX SUBUNIT 5 HOMOLOG"/>
    <property type="match status" value="1"/>
</dbReference>
<evidence type="ECO:0000256" key="5">
    <source>
        <dbReference type="SAM" id="MobiDB-lite"/>
    </source>
</evidence>
<dbReference type="AlphaFoldDB" id="A0A9Q0MBY1"/>
<protein>
    <submittedName>
        <fullName evidence="6">Uncharacterized protein</fullName>
    </submittedName>
</protein>
<organism evidence="6 7">
    <name type="scientific">Blomia tropicalis</name>
    <name type="common">Mite</name>
    <dbReference type="NCBI Taxonomy" id="40697"/>
    <lineage>
        <taxon>Eukaryota</taxon>
        <taxon>Metazoa</taxon>
        <taxon>Ecdysozoa</taxon>
        <taxon>Arthropoda</taxon>
        <taxon>Chelicerata</taxon>
        <taxon>Arachnida</taxon>
        <taxon>Acari</taxon>
        <taxon>Acariformes</taxon>
        <taxon>Sarcoptiformes</taxon>
        <taxon>Astigmata</taxon>
        <taxon>Glycyphagoidea</taxon>
        <taxon>Echimyopodidae</taxon>
        <taxon>Blomia</taxon>
    </lineage>
</organism>
<comment type="caution">
    <text evidence="6">The sequence shown here is derived from an EMBL/GenBank/DDBJ whole genome shotgun (WGS) entry which is preliminary data.</text>
</comment>
<feature type="compositionally biased region" description="Low complexity" evidence="5">
    <location>
        <begin position="26"/>
        <end position="36"/>
    </location>
</feature>
<comment type="subcellular location">
    <subcellularLocation>
        <location evidence="1">Nucleus</location>
    </subcellularLocation>
</comment>
<evidence type="ECO:0000256" key="1">
    <source>
        <dbReference type="ARBA" id="ARBA00004123"/>
    </source>
</evidence>
<evidence type="ECO:0000256" key="3">
    <source>
        <dbReference type="ARBA" id="ARBA00023242"/>
    </source>
</evidence>
<name>A0A9Q0MBY1_BLOTA</name>
<feature type="coiled-coil region" evidence="4">
    <location>
        <begin position="216"/>
        <end position="250"/>
    </location>
</feature>
<dbReference type="PANTHER" id="PTHR13375">
    <property type="entry name" value="FMS INTERACTING PROTEIN"/>
    <property type="match status" value="1"/>
</dbReference>
<feature type="compositionally biased region" description="Acidic residues" evidence="5">
    <location>
        <begin position="439"/>
        <end position="454"/>
    </location>
</feature>
<feature type="compositionally biased region" description="Basic residues" evidence="5">
    <location>
        <begin position="458"/>
        <end position="467"/>
    </location>
</feature>
<evidence type="ECO:0000256" key="4">
    <source>
        <dbReference type="SAM" id="Coils"/>
    </source>
</evidence>
<dbReference type="Pfam" id="PF09766">
    <property type="entry name" value="FmiP_Thoc5"/>
    <property type="match status" value="1"/>
</dbReference>
<proteinExistence type="inferred from homology"/>
<dbReference type="GO" id="GO:0003729">
    <property type="term" value="F:mRNA binding"/>
    <property type="evidence" value="ECO:0007669"/>
    <property type="project" value="TreeGrafter"/>
</dbReference>
<keyword evidence="3" id="KW-0539">Nucleus</keyword>
<sequence length="886" mass="102044">MRSTRSSNNIDHESRRNDYSYHHSSRSSSNHADSNGYGNGGNNNNEYRLSKRSSSNITPSTPTISSSLIKRMKSSSMVINNNSNVNGAKENNRDHPNQKSSTNPLKATAVQNFSLNIDPNECHQRSYNGCDLEEIQALSGDSLVDNAKMALDQFSDSTGNLRKLVLEILEIKKNQAKNGTDDKNDKKKKAYNQSKVKGLMLLLEMRNLNRMDKYRVKEARQRYNASKEKVDKIHLQLQNLQYEVVHLQKEQKTCTAFRSKDEMLELVESNRFYISDHVPEHLRHLIVVSNDKTTATLSESATNDERHKLHLARLDWELKQRVSSEKELKLAEESRFRLEAEISAKRQTLVQFDPTLKNIIEASKPLVSQLNVPLQVYDTSNQLTPYLPQALYVLYIQLCAYKGAFGIDYDINLIGTQEEAQEYEFKLKKENDGYFPNVFDDDDDNNKQDEDDDDVGHRSKSKSRHNHQSSNGELSITDKMDISIEISETENFAKKHAKLLQSHPLKVNLVLHFHHYQLMITFTFYSKIEMVGINYTIENITNSNSVESQFCMTDKESNVFSKLLASDDTGLRSPNPAVEYLLKRHDIESFESLIPHIGYAYDWAQRMAGIEFLNPDQQPIVSSDGTIRVKSSIVIDSLDKTIKAIYNRFQARINLQEQVIDIVKTKLVDMKKFESLLDTNEMFDDFDMKSLKPNCSIRSFDRLTSELFIEKIETLPILKRRMVEYFDCDDNESSNDMFDSNNFFFKLIIANNSTNENDYVLCATIIVPHNYPQRWPFFVLNFESCPNESSYLDTNWLRSLEEHINVILPHKVYQQAIKAEAALYPTTLLLRQIYDVQVGLDVISDARRQLSHKSSQSMEVYSGPRCVNSFTSMSIVQGRDHSLKFF</sequence>
<feature type="region of interest" description="Disordered" evidence="5">
    <location>
        <begin position="1"/>
        <end position="104"/>
    </location>
</feature>
<gene>
    <name evidence="6" type="ORF">RDWZM_001287</name>
</gene>
<evidence type="ECO:0000256" key="2">
    <source>
        <dbReference type="ARBA" id="ARBA00008044"/>
    </source>
</evidence>
<reference evidence="6" key="1">
    <citation type="submission" date="2022-12" db="EMBL/GenBank/DDBJ databases">
        <title>Genome assemblies of Blomia tropicalis.</title>
        <authorList>
            <person name="Cui Y."/>
        </authorList>
    </citation>
    <scope>NUCLEOTIDE SEQUENCE</scope>
    <source>
        <tissue evidence="6">Adult mites</tissue>
    </source>
</reference>
<feature type="compositionally biased region" description="Low complexity" evidence="5">
    <location>
        <begin position="53"/>
        <end position="86"/>
    </location>
</feature>